<dbReference type="InterPro" id="IPR002303">
    <property type="entry name" value="Valyl-tRNA_ligase"/>
</dbReference>
<evidence type="ECO:0000256" key="6">
    <source>
        <dbReference type="ARBA" id="ARBA00022917"/>
    </source>
</evidence>
<evidence type="ECO:0000313" key="12">
    <source>
        <dbReference type="EMBL" id="CAD7638879.1"/>
    </source>
</evidence>
<dbReference type="InterPro" id="IPR002300">
    <property type="entry name" value="aa-tRNA-synth_Ia"/>
</dbReference>
<evidence type="ECO:0000256" key="1">
    <source>
        <dbReference type="ARBA" id="ARBA00005594"/>
    </source>
</evidence>
<dbReference type="GO" id="GO:0005829">
    <property type="term" value="C:cytosol"/>
    <property type="evidence" value="ECO:0007669"/>
    <property type="project" value="TreeGrafter"/>
</dbReference>
<dbReference type="PANTHER" id="PTHR11946:SF109">
    <property type="entry name" value="VALINE--TRNA LIGASE"/>
    <property type="match status" value="1"/>
</dbReference>
<dbReference type="EMBL" id="CAJPIZ010021419">
    <property type="protein sequence ID" value="CAG2117624.1"/>
    <property type="molecule type" value="Genomic_DNA"/>
</dbReference>
<feature type="region of interest" description="Disordered" evidence="9">
    <location>
        <begin position="544"/>
        <end position="566"/>
    </location>
</feature>
<dbReference type="EC" id="6.1.1.9" evidence="2"/>
<name>A0A7R9LC74_9ACAR</name>
<evidence type="ECO:0000256" key="3">
    <source>
        <dbReference type="ARBA" id="ARBA00022598"/>
    </source>
</evidence>
<keyword evidence="13" id="KW-1185">Reference proteome</keyword>
<evidence type="ECO:0000256" key="9">
    <source>
        <dbReference type="SAM" id="MobiDB-lite"/>
    </source>
</evidence>
<evidence type="ECO:0000259" key="11">
    <source>
        <dbReference type="Pfam" id="PF08264"/>
    </source>
</evidence>
<dbReference type="SUPFAM" id="SSF47323">
    <property type="entry name" value="Anticodon-binding domain of a subclass of class I aminoacyl-tRNA synthetases"/>
    <property type="match status" value="1"/>
</dbReference>
<gene>
    <name evidence="12" type="ORF">OSB1V03_LOCUS17577</name>
</gene>
<dbReference type="InterPro" id="IPR033705">
    <property type="entry name" value="Anticodon_Ia_Val"/>
</dbReference>
<dbReference type="GO" id="GO:0004832">
    <property type="term" value="F:valine-tRNA ligase activity"/>
    <property type="evidence" value="ECO:0007669"/>
    <property type="project" value="UniProtKB-EC"/>
</dbReference>
<keyword evidence="4" id="KW-0547">Nucleotide-binding</keyword>
<keyword evidence="6" id="KW-0648">Protein biosynthesis</keyword>
<evidence type="ECO:0000259" key="10">
    <source>
        <dbReference type="Pfam" id="PF00133"/>
    </source>
</evidence>
<feature type="compositionally biased region" description="Acidic residues" evidence="9">
    <location>
        <begin position="555"/>
        <end position="566"/>
    </location>
</feature>
<dbReference type="PANTHER" id="PTHR11946">
    <property type="entry name" value="VALYL-TRNA SYNTHETASES"/>
    <property type="match status" value="1"/>
</dbReference>
<keyword evidence="5" id="KW-0067">ATP-binding</keyword>
<feature type="non-terminal residue" evidence="12">
    <location>
        <position position="631"/>
    </location>
</feature>
<dbReference type="Pfam" id="PF00133">
    <property type="entry name" value="tRNA-synt_1"/>
    <property type="match status" value="1"/>
</dbReference>
<keyword evidence="7" id="KW-0030">Aminoacyl-tRNA synthetase</keyword>
<accession>A0A7R9LC74</accession>
<organism evidence="12">
    <name type="scientific">Medioppia subpectinata</name>
    <dbReference type="NCBI Taxonomy" id="1979941"/>
    <lineage>
        <taxon>Eukaryota</taxon>
        <taxon>Metazoa</taxon>
        <taxon>Ecdysozoa</taxon>
        <taxon>Arthropoda</taxon>
        <taxon>Chelicerata</taxon>
        <taxon>Arachnida</taxon>
        <taxon>Acari</taxon>
        <taxon>Acariformes</taxon>
        <taxon>Sarcoptiformes</taxon>
        <taxon>Oribatida</taxon>
        <taxon>Brachypylina</taxon>
        <taxon>Oppioidea</taxon>
        <taxon>Oppiidae</taxon>
        <taxon>Medioppia</taxon>
    </lineage>
</organism>
<dbReference type="Proteomes" id="UP000759131">
    <property type="component" value="Unassembled WGS sequence"/>
</dbReference>
<dbReference type="Pfam" id="PF08264">
    <property type="entry name" value="Anticodon_1"/>
    <property type="match status" value="1"/>
</dbReference>
<proteinExistence type="inferred from homology"/>
<evidence type="ECO:0000256" key="7">
    <source>
        <dbReference type="ARBA" id="ARBA00023146"/>
    </source>
</evidence>
<evidence type="ECO:0000256" key="4">
    <source>
        <dbReference type="ARBA" id="ARBA00022741"/>
    </source>
</evidence>
<reference evidence="12" key="1">
    <citation type="submission" date="2020-11" db="EMBL/GenBank/DDBJ databases">
        <authorList>
            <person name="Tran Van P."/>
        </authorList>
    </citation>
    <scope>NUCLEOTIDE SEQUENCE</scope>
</reference>
<dbReference type="OrthoDB" id="629407at2759"/>
<evidence type="ECO:0000256" key="2">
    <source>
        <dbReference type="ARBA" id="ARBA00013169"/>
    </source>
</evidence>
<dbReference type="CDD" id="cd07962">
    <property type="entry name" value="Anticodon_Ia_Val"/>
    <property type="match status" value="1"/>
</dbReference>
<feature type="domain" description="Methionyl/Valyl/Leucyl/Isoleucyl-tRNA synthetase anticodon-binding" evidence="11">
    <location>
        <begin position="318"/>
        <end position="488"/>
    </location>
</feature>
<dbReference type="PRINTS" id="PR00986">
    <property type="entry name" value="TRNASYNTHVAL"/>
</dbReference>
<evidence type="ECO:0000256" key="8">
    <source>
        <dbReference type="ARBA" id="ARBA00029936"/>
    </source>
</evidence>
<protein>
    <recommendedName>
        <fullName evidence="2">valine--tRNA ligase</fullName>
        <ecNumber evidence="2">6.1.1.9</ecNumber>
    </recommendedName>
    <alternativeName>
        <fullName evidence="8">Valyl-tRNA synthetase</fullName>
    </alternativeName>
</protein>
<dbReference type="GO" id="GO:0005524">
    <property type="term" value="F:ATP binding"/>
    <property type="evidence" value="ECO:0007669"/>
    <property type="project" value="UniProtKB-KW"/>
</dbReference>
<evidence type="ECO:0000256" key="5">
    <source>
        <dbReference type="ARBA" id="ARBA00022840"/>
    </source>
</evidence>
<dbReference type="InterPro" id="IPR009080">
    <property type="entry name" value="tRNAsynth_Ia_anticodon-bd"/>
</dbReference>
<dbReference type="AlphaFoldDB" id="A0A7R9LC74"/>
<keyword evidence="3" id="KW-0436">Ligase</keyword>
<sequence length="631" mass="71094">THAQPLDLFVDIALPLGLPLPYVRQKLFAAHLVAGFATAFVNILLDHHLSGDTRVIQTGSPPARVAAHTVVAANGVFDSECHRVTYGAGEALVIARRRHPSADIQVRQDTDVLDTWFSAALLPLSVNGWPQRDPTADDNNDQRFPLSLMETGRDIIFFWVARMVIMSLSLTGRLPFRRVLLHGMVADSDGRKMSKSRGNVIDPLDVIDGVTLDGLKAKCWRAYDQGLLSDKELAVGLDELAKRFPKGVLACGADALRLHLLETRFKEESVAFDAKQVVMCRNFCNKLHQTVRFFATNVDLSFRETDILTLMPYLTPTDRWILSELVAAVQSADQSIQAYDLSVAAHRLNHFWHHQLCDVYVEHMKTVLRPTDDQQSAVTCADQTITARNCSLNVFVVCVRTALRALHPFMPFITENLWQHMRRLLATDGRALDYKSIVDERYPDGTAAADQWMKAFDYAVGDDMRTVEAVIQQIRSLRQTYKLPKSLLREKTVLLATNGQRLDSYRRLMASAAAVRAVELVSVHDIHRYDSYLCFKIGVTDGESDGHRSSATSSDDSDSPAIGDDDNCEHRYDDCYLLVDVDTDFVRAQLSVSGVKHDVVDTTARELERYKCHNFHQNYWKTSSMRRRDKS</sequence>
<dbReference type="SUPFAM" id="SSF52374">
    <property type="entry name" value="Nucleotidylyl transferase"/>
    <property type="match status" value="1"/>
</dbReference>
<dbReference type="EMBL" id="OC875994">
    <property type="protein sequence ID" value="CAD7638879.1"/>
    <property type="molecule type" value="Genomic_DNA"/>
</dbReference>
<dbReference type="Gene3D" id="1.10.730.10">
    <property type="entry name" value="Isoleucyl-tRNA Synthetase, Domain 1"/>
    <property type="match status" value="1"/>
</dbReference>
<dbReference type="InterPro" id="IPR013155">
    <property type="entry name" value="M/V/L/I-tRNA-synth_anticd-bd"/>
</dbReference>
<dbReference type="InterPro" id="IPR014729">
    <property type="entry name" value="Rossmann-like_a/b/a_fold"/>
</dbReference>
<dbReference type="GO" id="GO:0006438">
    <property type="term" value="P:valyl-tRNA aminoacylation"/>
    <property type="evidence" value="ECO:0007669"/>
    <property type="project" value="InterPro"/>
</dbReference>
<comment type="similarity">
    <text evidence="1">Belongs to the class-I aminoacyl-tRNA synthetase family.</text>
</comment>
<dbReference type="Gene3D" id="3.40.50.620">
    <property type="entry name" value="HUPs"/>
    <property type="match status" value="1"/>
</dbReference>
<evidence type="ECO:0000313" key="13">
    <source>
        <dbReference type="Proteomes" id="UP000759131"/>
    </source>
</evidence>
<feature type="domain" description="Aminoacyl-tRNA synthetase class Ia" evidence="10">
    <location>
        <begin position="105"/>
        <end position="266"/>
    </location>
</feature>